<evidence type="ECO:0000256" key="1">
    <source>
        <dbReference type="SAM" id="SignalP"/>
    </source>
</evidence>
<evidence type="ECO:0000313" key="2">
    <source>
        <dbReference type="EMBL" id="QJE95066.1"/>
    </source>
</evidence>
<dbReference type="Proteomes" id="UP000501812">
    <property type="component" value="Chromosome"/>
</dbReference>
<dbReference type="RefSeq" id="WP_169453287.1">
    <property type="nucleotide sequence ID" value="NZ_CP051774.1"/>
</dbReference>
<feature type="signal peptide" evidence="1">
    <location>
        <begin position="1"/>
        <end position="22"/>
    </location>
</feature>
<organism evidence="2 3">
    <name type="scientific">Luteolibacter luteus</name>
    <dbReference type="NCBI Taxonomy" id="2728835"/>
    <lineage>
        <taxon>Bacteria</taxon>
        <taxon>Pseudomonadati</taxon>
        <taxon>Verrucomicrobiota</taxon>
        <taxon>Verrucomicrobiia</taxon>
        <taxon>Verrucomicrobiales</taxon>
        <taxon>Verrucomicrobiaceae</taxon>
        <taxon>Luteolibacter</taxon>
    </lineage>
</organism>
<accession>A0A858RDC7</accession>
<evidence type="ECO:0000313" key="3">
    <source>
        <dbReference type="Proteomes" id="UP000501812"/>
    </source>
</evidence>
<name>A0A858RDC7_9BACT</name>
<dbReference type="AlphaFoldDB" id="A0A858RDC7"/>
<keyword evidence="3" id="KW-1185">Reference proteome</keyword>
<gene>
    <name evidence="2" type="ORF">HHL09_04520</name>
</gene>
<keyword evidence="1" id="KW-0732">Signal</keyword>
<dbReference type="KEGG" id="luo:HHL09_04520"/>
<feature type="chain" id="PRO_5032598726" evidence="1">
    <location>
        <begin position="23"/>
        <end position="163"/>
    </location>
</feature>
<sequence length="163" mass="17717">MTLPRLFAIAALALSPGLTAHASGKKGEATTVSFHLQADDTDNPKLIFPQATAGKQIFYRRAPDVNFKDIAAFSPFPSQDGEGMGMVVQLKPHARTRLAALTNGAVNRWMLAMMNGRIVDAVIVDKEISDGHLVIWKGIGAAEIDSLDQKLPRIGEEKPRKKK</sequence>
<dbReference type="EMBL" id="CP051774">
    <property type="protein sequence ID" value="QJE95066.1"/>
    <property type="molecule type" value="Genomic_DNA"/>
</dbReference>
<reference evidence="2 3" key="1">
    <citation type="submission" date="2020-04" db="EMBL/GenBank/DDBJ databases">
        <title>Luteolibacter sp. G-1-1-1 isolated from soil.</title>
        <authorList>
            <person name="Dahal R.H."/>
        </authorList>
    </citation>
    <scope>NUCLEOTIDE SEQUENCE [LARGE SCALE GENOMIC DNA]</scope>
    <source>
        <strain evidence="2 3">G-1-1-1</strain>
    </source>
</reference>
<protein>
    <submittedName>
        <fullName evidence="2">Uncharacterized protein</fullName>
    </submittedName>
</protein>
<proteinExistence type="predicted"/>